<dbReference type="HOGENOM" id="CLU_3368620_0_0_1"/>
<accession>A0A099NQI8</accession>
<gene>
    <name evidence="1" type="ORF">JL09_g6056</name>
</gene>
<dbReference type="EMBL" id="JQFK01001276">
    <property type="protein sequence ID" value="KGK34795.1"/>
    <property type="molecule type" value="Genomic_DNA"/>
</dbReference>
<comment type="caution">
    <text evidence="1">The sequence shown here is derived from an EMBL/GenBank/DDBJ whole genome shotgun (WGS) entry which is preliminary data.</text>
</comment>
<evidence type="ECO:0000313" key="1">
    <source>
        <dbReference type="EMBL" id="KGK34795.1"/>
    </source>
</evidence>
<dbReference type="AlphaFoldDB" id="A0A099NQI8"/>
<evidence type="ECO:0000313" key="2">
    <source>
        <dbReference type="Proteomes" id="UP000029867"/>
    </source>
</evidence>
<organism evidence="1 2">
    <name type="scientific">Pichia kudriavzevii</name>
    <name type="common">Yeast</name>
    <name type="synonym">Issatchenkia orientalis</name>
    <dbReference type="NCBI Taxonomy" id="4909"/>
    <lineage>
        <taxon>Eukaryota</taxon>
        <taxon>Fungi</taxon>
        <taxon>Dikarya</taxon>
        <taxon>Ascomycota</taxon>
        <taxon>Saccharomycotina</taxon>
        <taxon>Pichiomycetes</taxon>
        <taxon>Pichiales</taxon>
        <taxon>Pichiaceae</taxon>
        <taxon>Pichia</taxon>
    </lineage>
</organism>
<reference evidence="2" key="1">
    <citation type="journal article" date="2014" name="Microb. Cell Fact.">
        <title>Exploiting Issatchenkia orientalis SD108 for succinic acid production.</title>
        <authorList>
            <person name="Xiao H."/>
            <person name="Shao Z."/>
            <person name="Jiang Y."/>
            <person name="Dole S."/>
            <person name="Zhao H."/>
        </authorList>
    </citation>
    <scope>NUCLEOTIDE SEQUENCE [LARGE SCALE GENOMIC DNA]</scope>
    <source>
        <strain evidence="2">SD108</strain>
    </source>
</reference>
<sequence length="35" mass="3893">MRPTKFRRVKTITKAAVKPVAATAALTIFLVFDET</sequence>
<protein>
    <submittedName>
        <fullName evidence="1">Uncharacterized protein</fullName>
    </submittedName>
</protein>
<name>A0A099NQI8_PICKU</name>
<proteinExistence type="predicted"/>
<dbReference type="Proteomes" id="UP000029867">
    <property type="component" value="Unassembled WGS sequence"/>
</dbReference>